<reference evidence="3" key="1">
    <citation type="journal article" date="2019" name="Int. J. Syst. Evol. Microbiol.">
        <title>The Global Catalogue of Microorganisms (GCM) 10K type strain sequencing project: providing services to taxonomists for standard genome sequencing and annotation.</title>
        <authorList>
            <consortium name="The Broad Institute Genomics Platform"/>
            <consortium name="The Broad Institute Genome Sequencing Center for Infectious Disease"/>
            <person name="Wu L."/>
            <person name="Ma J."/>
        </authorList>
    </citation>
    <scope>NUCLEOTIDE SEQUENCE [LARGE SCALE GENOMIC DNA]</scope>
    <source>
        <strain evidence="3">JCM 17906</strain>
    </source>
</reference>
<organism evidence="2 3">
    <name type="scientific">Pseudonocardia xishanensis</name>
    <dbReference type="NCBI Taxonomy" id="630995"/>
    <lineage>
        <taxon>Bacteria</taxon>
        <taxon>Bacillati</taxon>
        <taxon>Actinomycetota</taxon>
        <taxon>Actinomycetes</taxon>
        <taxon>Pseudonocardiales</taxon>
        <taxon>Pseudonocardiaceae</taxon>
        <taxon>Pseudonocardia</taxon>
    </lineage>
</organism>
<protein>
    <submittedName>
        <fullName evidence="2">Amidohydrolase family protein</fullName>
    </submittedName>
</protein>
<evidence type="ECO:0000313" key="2">
    <source>
        <dbReference type="EMBL" id="GAA4537334.1"/>
    </source>
</evidence>
<dbReference type="RefSeq" id="WP_345412348.1">
    <property type="nucleotide sequence ID" value="NZ_BAABGT010000012.1"/>
</dbReference>
<dbReference type="Gene3D" id="2.30.40.10">
    <property type="entry name" value="Urease, subunit C, domain 1"/>
    <property type="match status" value="1"/>
</dbReference>
<gene>
    <name evidence="2" type="ORF">GCM10023175_05700</name>
</gene>
<evidence type="ECO:0000313" key="3">
    <source>
        <dbReference type="Proteomes" id="UP001501598"/>
    </source>
</evidence>
<evidence type="ECO:0000259" key="1">
    <source>
        <dbReference type="Pfam" id="PF07969"/>
    </source>
</evidence>
<sequence length="426" mass="44038">MSAVQAVGAPGDAPRPAGAAVSALRGVRLPSGGLGDVLLADGHVRDGTQWTARGLDLDAAGWRVLPAAVEPHAHLDKALTAPRIDPGAGNDLVDAITQWRAMLPGIDATDIGTRALAAVGRYLAHGITAIRSHVDVPLDGDRFRGVDALVALRDRLRGTVDLQVCLLAGSEADDGIVAEAVARGVDVIGGCPHLAPDPRHEISRMLDVAERHGLPVDLHADEQTDVDLPDSAFDLVEMARQVLARGLGPRVTASHCVRLGMLAPARLAPILELTAEAGIGIVTLPITNLYLQGRGLAGVPRGLAPLCAILDAGIPLAAGADNLRDPFNPVGRADPFETTSLLMTAGHLRAAEALAAVTTGARTVLGLEPAGVAPGERADLVLVPDVEHGDLLASAVDARIVLSGGRIVADTRVAQTLDLPIHEVIR</sequence>
<dbReference type="InterPro" id="IPR011059">
    <property type="entry name" value="Metal-dep_hydrolase_composite"/>
</dbReference>
<name>A0ABP8RFK1_9PSEU</name>
<dbReference type="InterPro" id="IPR032466">
    <property type="entry name" value="Metal_Hydrolase"/>
</dbReference>
<dbReference type="PANTHER" id="PTHR32027:SF9">
    <property type="entry name" value="BLL3847 PROTEIN"/>
    <property type="match status" value="1"/>
</dbReference>
<dbReference type="EMBL" id="BAABGT010000012">
    <property type="protein sequence ID" value="GAA4537334.1"/>
    <property type="molecule type" value="Genomic_DNA"/>
</dbReference>
<proteinExistence type="predicted"/>
<dbReference type="Gene3D" id="3.20.20.140">
    <property type="entry name" value="Metal-dependent hydrolases"/>
    <property type="match status" value="1"/>
</dbReference>
<dbReference type="Proteomes" id="UP001501598">
    <property type="component" value="Unassembled WGS sequence"/>
</dbReference>
<dbReference type="InterPro" id="IPR013108">
    <property type="entry name" value="Amidohydro_3"/>
</dbReference>
<feature type="domain" description="Amidohydrolase 3" evidence="1">
    <location>
        <begin position="116"/>
        <end position="409"/>
    </location>
</feature>
<dbReference type="Pfam" id="PF07969">
    <property type="entry name" value="Amidohydro_3"/>
    <property type="match status" value="1"/>
</dbReference>
<keyword evidence="3" id="KW-1185">Reference proteome</keyword>
<dbReference type="InterPro" id="IPR052349">
    <property type="entry name" value="Metallo-hydrolase_Enzymes"/>
</dbReference>
<accession>A0ABP8RFK1</accession>
<comment type="caution">
    <text evidence="2">The sequence shown here is derived from an EMBL/GenBank/DDBJ whole genome shotgun (WGS) entry which is preliminary data.</text>
</comment>
<dbReference type="PANTHER" id="PTHR32027">
    <property type="entry name" value="CYTOSINE DEAMINASE"/>
    <property type="match status" value="1"/>
</dbReference>
<dbReference type="SUPFAM" id="SSF51556">
    <property type="entry name" value="Metallo-dependent hydrolases"/>
    <property type="match status" value="1"/>
</dbReference>